<evidence type="ECO:0000313" key="7">
    <source>
        <dbReference type="EMBL" id="SHJ10393.1"/>
    </source>
</evidence>
<dbReference type="GO" id="GO:0016020">
    <property type="term" value="C:membrane"/>
    <property type="evidence" value="ECO:0007669"/>
    <property type="project" value="InterPro"/>
</dbReference>
<dbReference type="Pfam" id="PF08448">
    <property type="entry name" value="PAS_4"/>
    <property type="match status" value="1"/>
</dbReference>
<dbReference type="Proteomes" id="UP000184001">
    <property type="component" value="Unassembled WGS sequence"/>
</dbReference>
<name>A0A8G2C9J1_9BACT</name>
<dbReference type="CDD" id="cd16917">
    <property type="entry name" value="HATPase_UhpB-NarQ-NarX-like"/>
    <property type="match status" value="1"/>
</dbReference>
<dbReference type="PANTHER" id="PTHR24421">
    <property type="entry name" value="NITRATE/NITRITE SENSOR PROTEIN NARX-RELATED"/>
    <property type="match status" value="1"/>
</dbReference>
<dbReference type="RefSeq" id="WP_020000382.1">
    <property type="nucleotide sequence ID" value="NZ_CP192219.1"/>
</dbReference>
<keyword evidence="1" id="KW-0808">Transferase</keyword>
<dbReference type="SUPFAM" id="SSF55785">
    <property type="entry name" value="PYP-like sensor domain (PAS domain)"/>
    <property type="match status" value="3"/>
</dbReference>
<comment type="caution">
    <text evidence="7">The sequence shown here is derived from an EMBL/GenBank/DDBJ whole genome shotgun (WGS) entry which is preliminary data.</text>
</comment>
<evidence type="ECO:0000256" key="1">
    <source>
        <dbReference type="ARBA" id="ARBA00022679"/>
    </source>
</evidence>
<reference evidence="7 8" key="1">
    <citation type="submission" date="2016-11" db="EMBL/GenBank/DDBJ databases">
        <authorList>
            <person name="Varghese N."/>
            <person name="Submissions S."/>
        </authorList>
    </citation>
    <scope>NUCLEOTIDE SEQUENCE [LARGE SCALE GENOMIC DNA]</scope>
    <source>
        <strain evidence="7 8">DSM 17919</strain>
    </source>
</reference>
<dbReference type="Gene3D" id="3.30.450.20">
    <property type="entry name" value="PAS domain"/>
    <property type="match status" value="3"/>
</dbReference>
<dbReference type="InterPro" id="IPR003594">
    <property type="entry name" value="HATPase_dom"/>
</dbReference>
<dbReference type="InterPro" id="IPR011712">
    <property type="entry name" value="Sig_transdc_His_kin_sub3_dim/P"/>
</dbReference>
<dbReference type="SUPFAM" id="SSF55874">
    <property type="entry name" value="ATPase domain of HSP90 chaperone/DNA topoisomerase II/histidine kinase"/>
    <property type="match status" value="1"/>
</dbReference>
<dbReference type="InterPro" id="IPR036890">
    <property type="entry name" value="HATPase_C_sf"/>
</dbReference>
<dbReference type="SMART" id="SM00091">
    <property type="entry name" value="PAS"/>
    <property type="match status" value="3"/>
</dbReference>
<evidence type="ECO:0000259" key="5">
    <source>
        <dbReference type="PROSITE" id="PS50109"/>
    </source>
</evidence>
<dbReference type="Pfam" id="PF13426">
    <property type="entry name" value="PAS_9"/>
    <property type="match status" value="1"/>
</dbReference>
<dbReference type="Gene3D" id="1.20.5.1930">
    <property type="match status" value="1"/>
</dbReference>
<protein>
    <submittedName>
        <fullName evidence="7">PAS domain S-box-containing protein</fullName>
    </submittedName>
</protein>
<feature type="domain" description="Histidine kinase" evidence="5">
    <location>
        <begin position="486"/>
        <end position="667"/>
    </location>
</feature>
<dbReference type="PROSITE" id="PS50109">
    <property type="entry name" value="HIS_KIN"/>
    <property type="match status" value="1"/>
</dbReference>
<proteinExistence type="predicted"/>
<keyword evidence="3" id="KW-0902">Two-component regulatory system</keyword>
<dbReference type="PANTHER" id="PTHR24421:SF58">
    <property type="entry name" value="SIGNAL TRANSDUCTION HISTIDINE-PROTEIN KINASE_PHOSPHATASE UHPB"/>
    <property type="match status" value="1"/>
</dbReference>
<accession>A0A8G2C9J1</accession>
<evidence type="ECO:0000256" key="3">
    <source>
        <dbReference type="ARBA" id="ARBA00023012"/>
    </source>
</evidence>
<feature type="compositionally biased region" description="Basic and acidic residues" evidence="4">
    <location>
        <begin position="1"/>
        <end position="14"/>
    </location>
</feature>
<dbReference type="InterPro" id="IPR000014">
    <property type="entry name" value="PAS"/>
</dbReference>
<dbReference type="InterPro" id="IPR013656">
    <property type="entry name" value="PAS_4"/>
</dbReference>
<dbReference type="Pfam" id="PF07730">
    <property type="entry name" value="HisKA_3"/>
    <property type="match status" value="1"/>
</dbReference>
<sequence length="672" mass="75164">MTGVSGKREGKKGNGNEPPGAACARPFVAQQSCDTEMFRCPEEASTERPVLPYELLSKVLDSEPVAIALFSETCSPMYWNKLFEQFFGTLEGADVEGMARKKTSFWRCVGQQVFAVRDSQKEACGECCKLSEHGAYVWFETRTQIVQADDVGVVYLYSATDITHQKAAQIELKQTRDELEERVKDRTAILAKVNNTLEEHVLWSKRQQQALIESEERFRNIFLNEHGIRFLWDTETFEIEEANAGAAEFYGYELDDMIGQPLQKVTGMSVSAIQDRIEEVKRLGQASFTALHRQANDEMRYVEVRFVGAKDKGRSLVYSFTIDISERIEAERKMHEHKNNLKALMNATSDCALLVDPQGFVITMNHAAGQEFKAAEQASGGVNLFDVLNEQVVNAWRGAFDAALVMGMAEHIETDVNRCWKVSFYPVFTESLDINAVAIYAEDVTFEKRTTEQMKLLSKRVLSAQEDERKRIGRELHDSTAQTISGIKYLLESEVARVEQGADVSPDSLSKMIELLQGASVELRRIIMALRPTILDDLGLISALRWLLNEASILHPAFSFSSTFDLSEQVFSELQKTVLFRVAQEALSNAAKHSKGSNIWLHIKQEGDSCVLYVQDDGVGFCIDTCSRSGVGLGSMRERVELVNGTLNILSFKDGGTLVRAAVPICAVIVSE</sequence>
<evidence type="ECO:0000259" key="6">
    <source>
        <dbReference type="PROSITE" id="PS50112"/>
    </source>
</evidence>
<gene>
    <name evidence="7" type="ORF">SAMN05660830_01655</name>
</gene>
<dbReference type="PROSITE" id="PS50112">
    <property type="entry name" value="PAS"/>
    <property type="match status" value="1"/>
</dbReference>
<evidence type="ECO:0000256" key="4">
    <source>
        <dbReference type="SAM" id="MobiDB-lite"/>
    </source>
</evidence>
<feature type="domain" description="PAS" evidence="6">
    <location>
        <begin position="214"/>
        <end position="260"/>
    </location>
</feature>
<dbReference type="InterPro" id="IPR035965">
    <property type="entry name" value="PAS-like_dom_sf"/>
</dbReference>
<dbReference type="GO" id="GO:0046983">
    <property type="term" value="F:protein dimerization activity"/>
    <property type="evidence" value="ECO:0007669"/>
    <property type="project" value="InterPro"/>
</dbReference>
<dbReference type="Gene3D" id="3.30.565.10">
    <property type="entry name" value="Histidine kinase-like ATPase, C-terminal domain"/>
    <property type="match status" value="1"/>
</dbReference>
<dbReference type="Pfam" id="PF02518">
    <property type="entry name" value="HATPase_c"/>
    <property type="match status" value="1"/>
</dbReference>
<dbReference type="GO" id="GO:0000155">
    <property type="term" value="F:phosphorelay sensor kinase activity"/>
    <property type="evidence" value="ECO:0007669"/>
    <property type="project" value="InterPro"/>
</dbReference>
<dbReference type="NCBIfam" id="TIGR00229">
    <property type="entry name" value="sensory_box"/>
    <property type="match status" value="1"/>
</dbReference>
<dbReference type="SMART" id="SM00387">
    <property type="entry name" value="HATPase_c"/>
    <property type="match status" value="1"/>
</dbReference>
<dbReference type="EMBL" id="FQZR01000003">
    <property type="protein sequence ID" value="SHJ10393.1"/>
    <property type="molecule type" value="Genomic_DNA"/>
</dbReference>
<organism evidence="7 8">
    <name type="scientific">Halodesulfovibrio aestuarii</name>
    <dbReference type="NCBI Taxonomy" id="126333"/>
    <lineage>
        <taxon>Bacteria</taxon>
        <taxon>Pseudomonadati</taxon>
        <taxon>Thermodesulfobacteriota</taxon>
        <taxon>Desulfovibrionia</taxon>
        <taxon>Desulfovibrionales</taxon>
        <taxon>Desulfovibrionaceae</taxon>
        <taxon>Halodesulfovibrio</taxon>
    </lineage>
</organism>
<evidence type="ECO:0000256" key="2">
    <source>
        <dbReference type="ARBA" id="ARBA00022777"/>
    </source>
</evidence>
<evidence type="ECO:0000313" key="8">
    <source>
        <dbReference type="Proteomes" id="UP000184001"/>
    </source>
</evidence>
<dbReference type="InterPro" id="IPR050482">
    <property type="entry name" value="Sensor_HK_TwoCompSys"/>
</dbReference>
<feature type="region of interest" description="Disordered" evidence="4">
    <location>
        <begin position="1"/>
        <end position="22"/>
    </location>
</feature>
<dbReference type="InterPro" id="IPR005467">
    <property type="entry name" value="His_kinase_dom"/>
</dbReference>
<dbReference type="AlphaFoldDB" id="A0A8G2C9J1"/>
<keyword evidence="2" id="KW-0418">Kinase</keyword>